<evidence type="ECO:0000256" key="2">
    <source>
        <dbReference type="ARBA" id="ARBA00012438"/>
    </source>
</evidence>
<proteinExistence type="predicted"/>
<keyword evidence="5" id="KW-0547">Nucleotide-binding</keyword>
<reference evidence="9 10" key="1">
    <citation type="submission" date="2023-07" db="EMBL/GenBank/DDBJ databases">
        <title>Genomic Encyclopedia of Type Strains, Phase IV (KMG-IV): sequencing the most valuable type-strain genomes for metagenomic binning, comparative biology and taxonomic classification.</title>
        <authorList>
            <person name="Goeker M."/>
        </authorList>
    </citation>
    <scope>NUCLEOTIDE SEQUENCE [LARGE SCALE GENOMIC DNA]</scope>
    <source>
        <strain evidence="9 10">DSM 19013</strain>
    </source>
</reference>
<comment type="caution">
    <text evidence="9">The sequence shown here is derived from an EMBL/GenBank/DDBJ whole genome shotgun (WGS) entry which is preliminary data.</text>
</comment>
<dbReference type="InterPro" id="IPR003594">
    <property type="entry name" value="HATPase_dom"/>
</dbReference>
<dbReference type="InterPro" id="IPR005467">
    <property type="entry name" value="His_kinase_dom"/>
</dbReference>
<dbReference type="SUPFAM" id="SSF55874">
    <property type="entry name" value="ATPase domain of HSP90 chaperone/DNA topoisomerase II/histidine kinase"/>
    <property type="match status" value="1"/>
</dbReference>
<dbReference type="RefSeq" id="WP_238201947.1">
    <property type="nucleotide sequence ID" value="NZ_BPQE01000007.1"/>
</dbReference>
<evidence type="ECO:0000256" key="4">
    <source>
        <dbReference type="ARBA" id="ARBA00022679"/>
    </source>
</evidence>
<protein>
    <recommendedName>
        <fullName evidence="2">histidine kinase</fullName>
        <ecNumber evidence="2">2.7.13.3</ecNumber>
    </recommendedName>
</protein>
<evidence type="ECO:0000256" key="1">
    <source>
        <dbReference type="ARBA" id="ARBA00000085"/>
    </source>
</evidence>
<evidence type="ECO:0000259" key="8">
    <source>
        <dbReference type="PROSITE" id="PS50109"/>
    </source>
</evidence>
<dbReference type="PANTHER" id="PTHR41523">
    <property type="entry name" value="TWO-COMPONENT SYSTEM SENSOR PROTEIN"/>
    <property type="match status" value="1"/>
</dbReference>
<dbReference type="Pfam" id="PF02518">
    <property type="entry name" value="HATPase_c"/>
    <property type="match status" value="1"/>
</dbReference>
<dbReference type="PRINTS" id="PR00344">
    <property type="entry name" value="BCTRLSENSOR"/>
</dbReference>
<dbReference type="EMBL" id="JAUSVP010000004">
    <property type="protein sequence ID" value="MDQ0447384.1"/>
    <property type="molecule type" value="Genomic_DNA"/>
</dbReference>
<evidence type="ECO:0000313" key="10">
    <source>
        <dbReference type="Proteomes" id="UP001231124"/>
    </source>
</evidence>
<keyword evidence="10" id="KW-1185">Reference proteome</keyword>
<dbReference type="PANTHER" id="PTHR41523:SF8">
    <property type="entry name" value="ETHYLENE RESPONSE SENSOR PROTEIN"/>
    <property type="match status" value="1"/>
</dbReference>
<keyword evidence="6 9" id="KW-0418">Kinase</keyword>
<evidence type="ECO:0000313" key="9">
    <source>
        <dbReference type="EMBL" id="MDQ0447384.1"/>
    </source>
</evidence>
<evidence type="ECO:0000256" key="6">
    <source>
        <dbReference type="ARBA" id="ARBA00022777"/>
    </source>
</evidence>
<dbReference type="Gene3D" id="3.30.565.10">
    <property type="entry name" value="Histidine kinase-like ATPase, C-terminal domain"/>
    <property type="match status" value="1"/>
</dbReference>
<organism evidence="9 10">
    <name type="scientific">Methylobacterium aerolatum</name>
    <dbReference type="NCBI Taxonomy" id="418708"/>
    <lineage>
        <taxon>Bacteria</taxon>
        <taxon>Pseudomonadati</taxon>
        <taxon>Pseudomonadota</taxon>
        <taxon>Alphaproteobacteria</taxon>
        <taxon>Hyphomicrobiales</taxon>
        <taxon>Methylobacteriaceae</taxon>
        <taxon>Methylobacterium</taxon>
    </lineage>
</organism>
<comment type="catalytic activity">
    <reaction evidence="1">
        <text>ATP + protein L-histidine = ADP + protein N-phospho-L-histidine.</text>
        <dbReference type="EC" id="2.7.13.3"/>
    </reaction>
</comment>
<keyword evidence="4" id="KW-0808">Transferase</keyword>
<keyword evidence="7" id="KW-0067">ATP-binding</keyword>
<dbReference type="GO" id="GO:0016301">
    <property type="term" value="F:kinase activity"/>
    <property type="evidence" value="ECO:0007669"/>
    <property type="project" value="UniProtKB-KW"/>
</dbReference>
<keyword evidence="3" id="KW-0597">Phosphoprotein</keyword>
<dbReference type="InterPro" id="IPR011495">
    <property type="entry name" value="Sig_transdc_His_kin_sub2_dim/P"/>
</dbReference>
<sequence>MAPSPGTAEDEFERCLTERTAQLREALDRQTMLLREAGHRVATNLQVIASLMVLKARRTQEGEARLALEGMADRIGALAVAHRLVGTEDSLARFALAELAEGLIGEIGAGLADDRVRLATEIGMVALPAAMASPLALTIQELLSNAVRHAYPGDRQGEVRVLGRLVDDALHLEIRDDGIGIDATAVNRQGFGRSLVEMIARQVGGTVAWSDAEPGTRVVLTIPVAPGA</sequence>
<dbReference type="SMART" id="SM00387">
    <property type="entry name" value="HATPase_c"/>
    <property type="match status" value="1"/>
</dbReference>
<dbReference type="EC" id="2.7.13.3" evidence="2"/>
<feature type="domain" description="Histidine kinase" evidence="8">
    <location>
        <begin position="36"/>
        <end position="226"/>
    </location>
</feature>
<dbReference type="InterPro" id="IPR036890">
    <property type="entry name" value="HATPase_C_sf"/>
</dbReference>
<name>A0ABU0HYG4_9HYPH</name>
<evidence type="ECO:0000256" key="3">
    <source>
        <dbReference type="ARBA" id="ARBA00022553"/>
    </source>
</evidence>
<evidence type="ECO:0000256" key="5">
    <source>
        <dbReference type="ARBA" id="ARBA00022741"/>
    </source>
</evidence>
<dbReference type="Proteomes" id="UP001231124">
    <property type="component" value="Unassembled WGS sequence"/>
</dbReference>
<dbReference type="Pfam" id="PF07568">
    <property type="entry name" value="HisKA_2"/>
    <property type="match status" value="1"/>
</dbReference>
<accession>A0ABU0HYG4</accession>
<evidence type="ECO:0000256" key="7">
    <source>
        <dbReference type="ARBA" id="ARBA00022840"/>
    </source>
</evidence>
<dbReference type="InterPro" id="IPR004358">
    <property type="entry name" value="Sig_transdc_His_kin-like_C"/>
</dbReference>
<dbReference type="PROSITE" id="PS50109">
    <property type="entry name" value="HIS_KIN"/>
    <property type="match status" value="1"/>
</dbReference>
<gene>
    <name evidence="9" type="ORF">QO012_001880</name>
</gene>